<protein>
    <submittedName>
        <fullName evidence="4">Secreted protein</fullName>
    </submittedName>
</protein>
<evidence type="ECO:0000313" key="3">
    <source>
        <dbReference type="Proteomes" id="UP000275846"/>
    </source>
</evidence>
<keyword evidence="3" id="KW-1185">Reference proteome</keyword>
<proteinExistence type="predicted"/>
<gene>
    <name evidence="2" type="ORF">SSLN_LOCUS13381</name>
</gene>
<dbReference type="EMBL" id="UYSU01038029">
    <property type="protein sequence ID" value="VDL99766.1"/>
    <property type="molecule type" value="Genomic_DNA"/>
</dbReference>
<evidence type="ECO:0000313" key="4">
    <source>
        <dbReference type="WBParaSite" id="SSLN_0001388101-mRNA-1"/>
    </source>
</evidence>
<accession>A0A183TA80</accession>
<dbReference type="AlphaFoldDB" id="A0A183TA80"/>
<dbReference type="Proteomes" id="UP000275846">
    <property type="component" value="Unassembled WGS sequence"/>
</dbReference>
<dbReference type="WBParaSite" id="SSLN_0001388101-mRNA-1">
    <property type="protein sequence ID" value="SSLN_0001388101-mRNA-1"/>
    <property type="gene ID" value="SSLN_0001388101"/>
</dbReference>
<organism evidence="4">
    <name type="scientific">Schistocephalus solidus</name>
    <name type="common">Tapeworm</name>
    <dbReference type="NCBI Taxonomy" id="70667"/>
    <lineage>
        <taxon>Eukaryota</taxon>
        <taxon>Metazoa</taxon>
        <taxon>Spiralia</taxon>
        <taxon>Lophotrochozoa</taxon>
        <taxon>Platyhelminthes</taxon>
        <taxon>Cestoda</taxon>
        <taxon>Eucestoda</taxon>
        <taxon>Diphyllobothriidea</taxon>
        <taxon>Diphyllobothriidae</taxon>
        <taxon>Schistocephalus</taxon>
    </lineage>
</organism>
<reference evidence="2 3" key="2">
    <citation type="submission" date="2018-11" db="EMBL/GenBank/DDBJ databases">
        <authorList>
            <consortium name="Pathogen Informatics"/>
        </authorList>
    </citation>
    <scope>NUCLEOTIDE SEQUENCE [LARGE SCALE GENOMIC DNA]</scope>
    <source>
        <strain evidence="2 3">NST_G2</strain>
    </source>
</reference>
<evidence type="ECO:0000256" key="1">
    <source>
        <dbReference type="SAM" id="MobiDB-lite"/>
    </source>
</evidence>
<name>A0A183TA80_SCHSO</name>
<sequence>MLLWPPLTGTQLSPLAPQSRLLPSGHTPGNRHDRRAKQRVSGVVCANTPGTQPRQPPASSPASGLLDSVLTKPAAPATCALSHLRSS</sequence>
<reference evidence="4" key="1">
    <citation type="submission" date="2016-06" db="UniProtKB">
        <authorList>
            <consortium name="WormBaseParasite"/>
        </authorList>
    </citation>
    <scope>IDENTIFICATION</scope>
</reference>
<feature type="region of interest" description="Disordered" evidence="1">
    <location>
        <begin position="1"/>
        <end position="66"/>
    </location>
</feature>
<evidence type="ECO:0000313" key="2">
    <source>
        <dbReference type="EMBL" id="VDL99766.1"/>
    </source>
</evidence>